<evidence type="ECO:0000256" key="1">
    <source>
        <dbReference type="ARBA" id="ARBA00004141"/>
    </source>
</evidence>
<feature type="transmembrane region" description="Helical" evidence="11">
    <location>
        <begin position="233"/>
        <end position="261"/>
    </location>
</feature>
<feature type="transmembrane region" description="Helical" evidence="11">
    <location>
        <begin position="281"/>
        <end position="299"/>
    </location>
</feature>
<evidence type="ECO:0000256" key="2">
    <source>
        <dbReference type="ARBA" id="ARBA00010581"/>
    </source>
</evidence>
<dbReference type="Gene3D" id="1.10.287.70">
    <property type="match status" value="1"/>
</dbReference>
<accession>A0ABX3KM23</accession>
<evidence type="ECO:0000313" key="13">
    <source>
        <dbReference type="EMBL" id="OOF32760.1"/>
    </source>
</evidence>
<dbReference type="InterPro" id="IPR035973">
    <property type="entry name" value="Cyt_c_oxidase_su3-like_sf"/>
</dbReference>
<evidence type="ECO:0000256" key="4">
    <source>
        <dbReference type="ARBA" id="ARBA00022692"/>
    </source>
</evidence>
<keyword evidence="14" id="KW-1185">Reference proteome</keyword>
<dbReference type="InterPro" id="IPR024791">
    <property type="entry name" value="Cyt_c/ubiquinol_Oxase_su3"/>
</dbReference>
<evidence type="ECO:0000256" key="7">
    <source>
        <dbReference type="ARBA" id="ARBA00023136"/>
    </source>
</evidence>
<evidence type="ECO:0000259" key="12">
    <source>
        <dbReference type="PROSITE" id="PS50253"/>
    </source>
</evidence>
<feature type="transmembrane region" description="Helical" evidence="11">
    <location>
        <begin position="196"/>
        <end position="213"/>
    </location>
</feature>
<feature type="transmembrane region" description="Helical" evidence="11">
    <location>
        <begin position="20"/>
        <end position="44"/>
    </location>
</feature>
<sequence>MSPPVPRNKEAIMATPERYYVPAASIWPIVGALALFLIAAGAGATVGGLFGGYGPWLLLAGTVLIVVMLTGWFRDVIRESMQGLYSAQMDRSFRQGMSWFIFSEVMFFGAFFGALFYARFIAVPWLGGASNNAMTAAVLWPDFVAQWPLTVTPGGIETTAMPAMGLPLLNTLILLTSSVTLHIAHTAIEKNQRGRLKGFLLATVLLGAVFMFFQGEEYVHAYQEMNLRLDSGVYGNTFYLLTGFHGLHVTLGTVMLLVIWLRVMRGHFSPEHHFGFQASAWYWHFVDVVWLCLFVLVYIL</sequence>
<dbReference type="Proteomes" id="UP000189431">
    <property type="component" value="Unassembled WGS sequence"/>
</dbReference>
<dbReference type="CDD" id="cd01665">
    <property type="entry name" value="Cyt_c_Oxidase_III"/>
    <property type="match status" value="1"/>
</dbReference>
<dbReference type="Gene3D" id="1.20.120.80">
    <property type="entry name" value="Cytochrome c oxidase, subunit III, four-helix bundle"/>
    <property type="match status" value="1"/>
</dbReference>
<dbReference type="InterPro" id="IPR000298">
    <property type="entry name" value="Cyt_c_oxidase-like_su3"/>
</dbReference>
<feature type="transmembrane region" description="Helical" evidence="11">
    <location>
        <begin position="98"/>
        <end position="118"/>
    </location>
</feature>
<reference evidence="14" key="1">
    <citation type="submission" date="2017-01" db="EMBL/GenBank/DDBJ databases">
        <title>Draft genome of the species Salinivibrio costicola subsp. alcaliphilus.</title>
        <authorList>
            <person name="Lopez-Hermoso C."/>
            <person name="De La Haba R."/>
            <person name="Sanchez-Porro C."/>
            <person name="Ventosa A."/>
        </authorList>
    </citation>
    <scope>NUCLEOTIDE SEQUENCE [LARGE SCALE GENOMIC DNA]</scope>
    <source>
        <strain evidence="14">CBH448</strain>
    </source>
</reference>
<dbReference type="SUPFAM" id="SSF81452">
    <property type="entry name" value="Cytochrome c oxidase subunit III-like"/>
    <property type="match status" value="1"/>
</dbReference>
<dbReference type="InterPro" id="IPR033945">
    <property type="entry name" value="Cyt_c_oxase_su3_dom"/>
</dbReference>
<evidence type="ECO:0000256" key="9">
    <source>
        <dbReference type="ARBA" id="ARBA00031625"/>
    </source>
</evidence>
<keyword evidence="4 10" id="KW-0812">Transmembrane</keyword>
<protein>
    <recommendedName>
        <fullName evidence="3">cytochrome-c oxidase</fullName>
        <ecNumber evidence="3">7.1.1.9</ecNumber>
    </recommendedName>
    <alternativeName>
        <fullName evidence="8">Cytochrome aa3 subunit 3</fullName>
    </alternativeName>
    <alternativeName>
        <fullName evidence="9">Cytochrome c oxidase polypeptide III</fullName>
    </alternativeName>
</protein>
<keyword evidence="7 11" id="KW-0472">Membrane</keyword>
<dbReference type="EMBL" id="MUFR01000060">
    <property type="protein sequence ID" value="OOF32760.1"/>
    <property type="molecule type" value="Genomic_DNA"/>
</dbReference>
<gene>
    <name evidence="13" type="ORF">BZJ21_14390</name>
</gene>
<evidence type="ECO:0000256" key="11">
    <source>
        <dbReference type="SAM" id="Phobius"/>
    </source>
</evidence>
<dbReference type="PANTHER" id="PTHR11403">
    <property type="entry name" value="CYTOCHROME C OXIDASE SUBUNIT III"/>
    <property type="match status" value="1"/>
</dbReference>
<organism evidence="13 14">
    <name type="scientific">Salinivibrio costicola subsp. alcaliphilus</name>
    <dbReference type="NCBI Taxonomy" id="272773"/>
    <lineage>
        <taxon>Bacteria</taxon>
        <taxon>Pseudomonadati</taxon>
        <taxon>Pseudomonadota</taxon>
        <taxon>Gammaproteobacteria</taxon>
        <taxon>Vibrionales</taxon>
        <taxon>Vibrionaceae</taxon>
        <taxon>Salinivibrio</taxon>
    </lineage>
</organism>
<proteinExistence type="inferred from homology"/>
<evidence type="ECO:0000256" key="5">
    <source>
        <dbReference type="ARBA" id="ARBA00022967"/>
    </source>
</evidence>
<feature type="domain" description="Heme-copper oxidase subunit III family profile" evidence="12">
    <location>
        <begin position="15"/>
        <end position="300"/>
    </location>
</feature>
<dbReference type="PROSITE" id="PS50253">
    <property type="entry name" value="COX3"/>
    <property type="match status" value="1"/>
</dbReference>
<dbReference type="InterPro" id="IPR013833">
    <property type="entry name" value="Cyt_c_oxidase_su3_a-hlx"/>
</dbReference>
<feature type="transmembrane region" description="Helical" evidence="11">
    <location>
        <begin position="164"/>
        <end position="184"/>
    </location>
</feature>
<evidence type="ECO:0000256" key="8">
    <source>
        <dbReference type="ARBA" id="ARBA00031400"/>
    </source>
</evidence>
<comment type="subcellular location">
    <subcellularLocation>
        <location evidence="10">Cell membrane</location>
        <topology evidence="10">Multi-pass membrane protein</topology>
    </subcellularLocation>
    <subcellularLocation>
        <location evidence="1">Membrane</location>
        <topology evidence="1">Multi-pass membrane protein</topology>
    </subcellularLocation>
</comment>
<name>A0ABX3KM23_SALCS</name>
<evidence type="ECO:0000256" key="6">
    <source>
        <dbReference type="ARBA" id="ARBA00022989"/>
    </source>
</evidence>
<evidence type="ECO:0000256" key="3">
    <source>
        <dbReference type="ARBA" id="ARBA00012949"/>
    </source>
</evidence>
<evidence type="ECO:0000256" key="10">
    <source>
        <dbReference type="RuleBase" id="RU003376"/>
    </source>
</evidence>
<comment type="caution">
    <text evidence="13">The sequence shown here is derived from an EMBL/GenBank/DDBJ whole genome shotgun (WGS) entry which is preliminary data.</text>
</comment>
<dbReference type="EC" id="7.1.1.9" evidence="3"/>
<dbReference type="Pfam" id="PF00510">
    <property type="entry name" value="COX3"/>
    <property type="match status" value="1"/>
</dbReference>
<evidence type="ECO:0000313" key="14">
    <source>
        <dbReference type="Proteomes" id="UP000189431"/>
    </source>
</evidence>
<keyword evidence="5" id="KW-1278">Translocase</keyword>
<comment type="similarity">
    <text evidence="2 10">Belongs to the cytochrome c oxidase subunit 3 family.</text>
</comment>
<dbReference type="PANTHER" id="PTHR11403:SF7">
    <property type="entry name" value="CYTOCHROME C OXIDASE SUBUNIT 3"/>
    <property type="match status" value="1"/>
</dbReference>
<feature type="transmembrane region" description="Helical" evidence="11">
    <location>
        <begin position="56"/>
        <end position="77"/>
    </location>
</feature>
<keyword evidence="6 11" id="KW-1133">Transmembrane helix</keyword>